<evidence type="ECO:0000313" key="2">
    <source>
        <dbReference type="Proteomes" id="UP001607302"/>
    </source>
</evidence>
<organism evidence="1 2">
    <name type="scientific">Vespula squamosa</name>
    <name type="common">Southern yellow jacket</name>
    <name type="synonym">Wasp</name>
    <dbReference type="NCBI Taxonomy" id="30214"/>
    <lineage>
        <taxon>Eukaryota</taxon>
        <taxon>Metazoa</taxon>
        <taxon>Ecdysozoa</taxon>
        <taxon>Arthropoda</taxon>
        <taxon>Hexapoda</taxon>
        <taxon>Insecta</taxon>
        <taxon>Pterygota</taxon>
        <taxon>Neoptera</taxon>
        <taxon>Endopterygota</taxon>
        <taxon>Hymenoptera</taxon>
        <taxon>Apocrita</taxon>
        <taxon>Aculeata</taxon>
        <taxon>Vespoidea</taxon>
        <taxon>Vespidae</taxon>
        <taxon>Vespinae</taxon>
        <taxon>Vespula</taxon>
    </lineage>
</organism>
<accession>A0ABD2A9J2</accession>
<dbReference type="EMBL" id="JAUDFV010000153">
    <property type="protein sequence ID" value="KAL2717298.1"/>
    <property type="molecule type" value="Genomic_DNA"/>
</dbReference>
<reference evidence="1 2" key="1">
    <citation type="journal article" date="2024" name="Ann. Entomol. Soc. Am.">
        <title>Genomic analyses of the southern and eastern yellowjacket wasps (Hymenoptera: Vespidae) reveal evolutionary signatures of social life.</title>
        <authorList>
            <person name="Catto M.A."/>
            <person name="Caine P.B."/>
            <person name="Orr S.E."/>
            <person name="Hunt B.G."/>
            <person name="Goodisman M.A.D."/>
        </authorList>
    </citation>
    <scope>NUCLEOTIDE SEQUENCE [LARGE SCALE GENOMIC DNA]</scope>
    <source>
        <strain evidence="1">233</strain>
        <tissue evidence="1">Head and thorax</tissue>
    </source>
</reference>
<name>A0ABD2A9J2_VESSQ</name>
<evidence type="ECO:0000313" key="1">
    <source>
        <dbReference type="EMBL" id="KAL2717298.1"/>
    </source>
</evidence>
<dbReference type="Proteomes" id="UP001607302">
    <property type="component" value="Unassembled WGS sequence"/>
</dbReference>
<protein>
    <submittedName>
        <fullName evidence="1">Uncharacterized protein</fullName>
    </submittedName>
</protein>
<comment type="caution">
    <text evidence="1">The sequence shown here is derived from an EMBL/GenBank/DDBJ whole genome shotgun (WGS) entry which is preliminary data.</text>
</comment>
<keyword evidence="2" id="KW-1185">Reference proteome</keyword>
<proteinExistence type="predicted"/>
<sequence>MVERYGKTLNSTLQRTRRGSTWWKITFDLNEPSHRVRIAPGNFEFTVAIDGPSGHLIVERVSYLRRRIVNDDTVWITAFLWDIIPIWMYTPIFGNLFKNFTTPEILLPDTVDHLANYASEENDSATSIWK</sequence>
<gene>
    <name evidence="1" type="ORF">V1478_012998</name>
</gene>
<dbReference type="AlphaFoldDB" id="A0ABD2A9J2"/>